<feature type="compositionally biased region" description="Polar residues" evidence="9">
    <location>
        <begin position="1"/>
        <end position="12"/>
    </location>
</feature>
<dbReference type="AlphaFoldDB" id="A0A0J9XAT2"/>
<keyword evidence="3" id="KW-0285">Flavoprotein</keyword>
<dbReference type="InterPro" id="IPR036318">
    <property type="entry name" value="FAD-bd_PCMH-like_sf"/>
</dbReference>
<evidence type="ECO:0000256" key="6">
    <source>
        <dbReference type="ARBA" id="ARBA00038897"/>
    </source>
</evidence>
<dbReference type="Pfam" id="PF02913">
    <property type="entry name" value="FAD-oxidase_C"/>
    <property type="match status" value="1"/>
</dbReference>
<evidence type="ECO:0000256" key="7">
    <source>
        <dbReference type="ARBA" id="ARBA00051436"/>
    </source>
</evidence>
<dbReference type="PROSITE" id="PS51387">
    <property type="entry name" value="FAD_PCMH"/>
    <property type="match status" value="1"/>
</dbReference>
<dbReference type="OrthoDB" id="7786253at2759"/>
<name>A0A0J9XAT2_GEOCN</name>
<dbReference type="InterPro" id="IPR006094">
    <property type="entry name" value="Oxid_FAD_bind_N"/>
</dbReference>
<dbReference type="GO" id="GO:0008720">
    <property type="term" value="F:D-lactate dehydrogenase (NAD+) activity"/>
    <property type="evidence" value="ECO:0007669"/>
    <property type="project" value="TreeGrafter"/>
</dbReference>
<sequence>MLRHATTQSRIIANSAARGPRVTRLHNSTVVKSIKSTRPPPSQGQAKQGKQQDGSGSKKGSSTFNTIAKTIFLFSSGAALGGSYTAYVDSQSNSTFPNSSTTPLSDLSPPAYGNKEAFEKAYSEITALLGEENVNKTKDVLDAHSDTYWNSHHAKPDERPGIVAFPGSTEDVAKIAKISHKYLVPIVPFAGGTSLEGHFTPIYGGISLDFSRMNQIVALHKEDLDIVVQPAVNWEELNEYLADHDLFFGPDPGPGAQISGMIGTGCSGTNAYRYGTMRENTLSLTVVLADGTVIKTKQRPRKSSAGYNLTQLFIGSEGTLGIVTEATLKLVPKPANESIAIATFNSLEDAAGAAAEVVQNGILVGAVELLDHRMMKAINDSGATTRRWDEAPTLLFKFAGPTPANVNDMISHVKSISKGHENRSFEFATKEEDREELWSARKNALWSTIDVGPKGCHTWTTDVAVPMSRLADIIRVTQKDIVDSGLFGTIVGHVGDGNFHSILIYDPEKERSIVEGVVHRMVKRAIEFEGTCTGEHGVGVGKKLYLDEEIGPDAVNLMRRVKLALDPHLLLNPDKIITVNPNSKEP</sequence>
<evidence type="ECO:0000256" key="8">
    <source>
        <dbReference type="ARBA" id="ARBA00083446"/>
    </source>
</evidence>
<dbReference type="SUPFAM" id="SSF55103">
    <property type="entry name" value="FAD-linked oxidases, C-terminal domain"/>
    <property type="match status" value="1"/>
</dbReference>
<feature type="compositionally biased region" description="Polar residues" evidence="9">
    <location>
        <begin position="25"/>
        <end position="36"/>
    </location>
</feature>
<evidence type="ECO:0000313" key="11">
    <source>
        <dbReference type="EMBL" id="CDO53937.1"/>
    </source>
</evidence>
<dbReference type="Gene3D" id="3.30.465.10">
    <property type="match status" value="1"/>
</dbReference>
<evidence type="ECO:0000259" key="10">
    <source>
        <dbReference type="PROSITE" id="PS51387"/>
    </source>
</evidence>
<feature type="domain" description="FAD-binding PCMH-type" evidence="10">
    <location>
        <begin position="156"/>
        <end position="333"/>
    </location>
</feature>
<dbReference type="InterPro" id="IPR016171">
    <property type="entry name" value="Vanillyl_alc_oxidase_C-sub2"/>
</dbReference>
<keyword evidence="11" id="KW-0670">Pyruvate</keyword>
<evidence type="ECO:0000256" key="9">
    <source>
        <dbReference type="SAM" id="MobiDB-lite"/>
    </source>
</evidence>
<dbReference type="GO" id="GO:0004458">
    <property type="term" value="F:D-lactate dehydrogenase (cytochrome) activity"/>
    <property type="evidence" value="ECO:0007669"/>
    <property type="project" value="UniProtKB-EC"/>
</dbReference>
<keyword evidence="5" id="KW-0560">Oxidoreductase</keyword>
<dbReference type="GO" id="GO:1903457">
    <property type="term" value="P:lactate catabolic process"/>
    <property type="evidence" value="ECO:0007669"/>
    <property type="project" value="TreeGrafter"/>
</dbReference>
<comment type="cofactor">
    <cofactor evidence="1">
        <name>FAD</name>
        <dbReference type="ChEBI" id="CHEBI:57692"/>
    </cofactor>
</comment>
<dbReference type="FunFam" id="3.30.70.2740:FF:000001">
    <property type="entry name" value="D-lactate dehydrogenase mitochondrial"/>
    <property type="match status" value="1"/>
</dbReference>
<evidence type="ECO:0000256" key="2">
    <source>
        <dbReference type="ARBA" id="ARBA00008000"/>
    </source>
</evidence>
<dbReference type="GO" id="GO:0005739">
    <property type="term" value="C:mitochondrion"/>
    <property type="evidence" value="ECO:0007669"/>
    <property type="project" value="TreeGrafter"/>
</dbReference>
<evidence type="ECO:0000256" key="4">
    <source>
        <dbReference type="ARBA" id="ARBA00022827"/>
    </source>
</evidence>
<dbReference type="SUPFAM" id="SSF56176">
    <property type="entry name" value="FAD-binding/transporter-associated domain-like"/>
    <property type="match status" value="1"/>
</dbReference>
<dbReference type="FunFam" id="1.10.45.10:FF:000001">
    <property type="entry name" value="D-lactate dehydrogenase mitochondrial"/>
    <property type="match status" value="1"/>
</dbReference>
<dbReference type="Gene3D" id="3.30.70.2740">
    <property type="match status" value="1"/>
</dbReference>
<gene>
    <name evidence="11" type="ORF">BN980_GECA06s02133g</name>
</gene>
<keyword evidence="4" id="KW-0274">FAD</keyword>
<dbReference type="EC" id="1.1.2.4" evidence="6"/>
<dbReference type="EMBL" id="CCBN010000006">
    <property type="protein sequence ID" value="CDO53937.1"/>
    <property type="molecule type" value="Genomic_DNA"/>
</dbReference>
<dbReference type="PANTHER" id="PTHR11748:SF116">
    <property type="entry name" value="D-LACTATE DEHYDROGENASE (CYTOCHROME) (AFU_ORTHOLOGUE AFUA_7G02560)"/>
    <property type="match status" value="1"/>
</dbReference>
<reference evidence="11" key="1">
    <citation type="submission" date="2014-03" db="EMBL/GenBank/DDBJ databases">
        <authorList>
            <person name="Casaregola S."/>
        </authorList>
    </citation>
    <scope>NUCLEOTIDE SEQUENCE [LARGE SCALE GENOMIC DNA]</scope>
    <source>
        <strain evidence="11">CLIB 918</strain>
    </source>
</reference>
<accession>A0A0J9XAT2</accession>
<dbReference type="InterPro" id="IPR016164">
    <property type="entry name" value="FAD-linked_Oxase-like_C"/>
</dbReference>
<dbReference type="InterPro" id="IPR016166">
    <property type="entry name" value="FAD-bd_PCMH"/>
</dbReference>
<evidence type="ECO:0000313" key="12">
    <source>
        <dbReference type="Proteomes" id="UP000242525"/>
    </source>
</evidence>
<evidence type="ECO:0000256" key="5">
    <source>
        <dbReference type="ARBA" id="ARBA00023002"/>
    </source>
</evidence>
<comment type="catalytic activity">
    <reaction evidence="7">
        <text>(R)-lactate + 2 Fe(III)-[cytochrome c] = 2 Fe(II)-[cytochrome c] + pyruvate + 2 H(+)</text>
        <dbReference type="Rhea" id="RHEA:13521"/>
        <dbReference type="Rhea" id="RHEA-COMP:10350"/>
        <dbReference type="Rhea" id="RHEA-COMP:14399"/>
        <dbReference type="ChEBI" id="CHEBI:15361"/>
        <dbReference type="ChEBI" id="CHEBI:15378"/>
        <dbReference type="ChEBI" id="CHEBI:16004"/>
        <dbReference type="ChEBI" id="CHEBI:29033"/>
        <dbReference type="ChEBI" id="CHEBI:29034"/>
        <dbReference type="EC" id="1.1.2.4"/>
    </reaction>
</comment>
<evidence type="ECO:0000256" key="1">
    <source>
        <dbReference type="ARBA" id="ARBA00001974"/>
    </source>
</evidence>
<dbReference type="Pfam" id="PF01565">
    <property type="entry name" value="FAD_binding_4"/>
    <property type="match status" value="1"/>
</dbReference>
<feature type="compositionally biased region" description="Low complexity" evidence="9">
    <location>
        <begin position="43"/>
        <end position="61"/>
    </location>
</feature>
<dbReference type="Gene3D" id="1.10.45.10">
    <property type="entry name" value="Vanillyl-alcohol Oxidase, Chain A, domain 4"/>
    <property type="match status" value="1"/>
</dbReference>
<comment type="caution">
    <text evidence="11">The sequence shown here is derived from an EMBL/GenBank/DDBJ whole genome shotgun (WGS) entry which is preliminary data.</text>
</comment>
<evidence type="ECO:0000256" key="3">
    <source>
        <dbReference type="ARBA" id="ARBA00022630"/>
    </source>
</evidence>
<dbReference type="PANTHER" id="PTHR11748">
    <property type="entry name" value="D-LACTATE DEHYDROGENASE"/>
    <property type="match status" value="1"/>
</dbReference>
<feature type="region of interest" description="Disordered" evidence="9">
    <location>
        <begin position="1"/>
        <end position="61"/>
    </location>
</feature>
<protein>
    <recommendedName>
        <fullName evidence="6">D-lactate dehydrogenase (cytochrome)</fullName>
        <ecNumber evidence="6">1.1.2.4</ecNumber>
    </recommendedName>
    <alternativeName>
        <fullName evidence="8">D-lactate ferricytochrome C oxidoreductase</fullName>
    </alternativeName>
</protein>
<proteinExistence type="inferred from homology"/>
<keyword evidence="12" id="KW-1185">Reference proteome</keyword>
<comment type="similarity">
    <text evidence="2">Belongs to the FAD-binding oxidoreductase/transferase type 4 family.</text>
</comment>
<dbReference type="InterPro" id="IPR004113">
    <property type="entry name" value="FAD-bd_oxidored_4_C"/>
</dbReference>
<dbReference type="GO" id="GO:0071949">
    <property type="term" value="F:FAD binding"/>
    <property type="evidence" value="ECO:0007669"/>
    <property type="project" value="InterPro"/>
</dbReference>
<dbReference type="Proteomes" id="UP000242525">
    <property type="component" value="Unassembled WGS sequence"/>
</dbReference>
<dbReference type="FunFam" id="3.30.465.10:FF:000014">
    <property type="entry name" value="D-lactate dehydrogenase (Cytochrome), putative"/>
    <property type="match status" value="1"/>
</dbReference>
<organism evidence="11 12">
    <name type="scientific">Geotrichum candidum</name>
    <name type="common">Oospora lactis</name>
    <name type="synonym">Dipodascus geotrichum</name>
    <dbReference type="NCBI Taxonomy" id="1173061"/>
    <lineage>
        <taxon>Eukaryota</taxon>
        <taxon>Fungi</taxon>
        <taxon>Dikarya</taxon>
        <taxon>Ascomycota</taxon>
        <taxon>Saccharomycotina</taxon>
        <taxon>Dipodascomycetes</taxon>
        <taxon>Dipodascales</taxon>
        <taxon>Dipodascaceae</taxon>
        <taxon>Geotrichum</taxon>
    </lineage>
</organism>
<dbReference type="InterPro" id="IPR016169">
    <property type="entry name" value="FAD-bd_PCMH_sub2"/>
</dbReference>
<dbReference type="STRING" id="1173061.A0A0J9XAT2"/>